<keyword evidence="1" id="KW-0812">Transmembrane</keyword>
<proteinExistence type="predicted"/>
<protein>
    <submittedName>
        <fullName evidence="2">Uncharacterized protein</fullName>
    </submittedName>
</protein>
<evidence type="ECO:0000313" key="2">
    <source>
        <dbReference type="EMBL" id="MCS3902461.1"/>
    </source>
</evidence>
<dbReference type="EMBL" id="JANUCT010000003">
    <property type="protein sequence ID" value="MCS3902461.1"/>
    <property type="molecule type" value="Genomic_DNA"/>
</dbReference>
<evidence type="ECO:0000256" key="1">
    <source>
        <dbReference type="SAM" id="Phobius"/>
    </source>
</evidence>
<accession>A0AAE3HJV8</accession>
<feature type="transmembrane region" description="Helical" evidence="1">
    <location>
        <begin position="23"/>
        <end position="44"/>
    </location>
</feature>
<keyword evidence="1" id="KW-1133">Transmembrane helix</keyword>
<organism evidence="2 3">
    <name type="scientific">Methylohalomonas lacus</name>
    <dbReference type="NCBI Taxonomy" id="398773"/>
    <lineage>
        <taxon>Bacteria</taxon>
        <taxon>Pseudomonadati</taxon>
        <taxon>Pseudomonadota</taxon>
        <taxon>Gammaproteobacteria</taxon>
        <taxon>Methylohalomonadales</taxon>
        <taxon>Methylohalomonadaceae</taxon>
        <taxon>Methylohalomonas</taxon>
    </lineage>
</organism>
<dbReference type="AlphaFoldDB" id="A0AAE3HJV8"/>
<keyword evidence="3" id="KW-1185">Reference proteome</keyword>
<dbReference type="Proteomes" id="UP001204445">
    <property type="component" value="Unassembled WGS sequence"/>
</dbReference>
<evidence type="ECO:0000313" key="3">
    <source>
        <dbReference type="Proteomes" id="UP001204445"/>
    </source>
</evidence>
<keyword evidence="1" id="KW-0472">Membrane</keyword>
<comment type="caution">
    <text evidence="2">The sequence shown here is derived from an EMBL/GenBank/DDBJ whole genome shotgun (WGS) entry which is preliminary data.</text>
</comment>
<reference evidence="2" key="1">
    <citation type="submission" date="2022-08" db="EMBL/GenBank/DDBJ databases">
        <title>Genomic Encyclopedia of Type Strains, Phase III (KMG-III): the genomes of soil and plant-associated and newly described type strains.</title>
        <authorList>
            <person name="Whitman W."/>
        </authorList>
    </citation>
    <scope>NUCLEOTIDE SEQUENCE</scope>
    <source>
        <strain evidence="2">HMT 1</strain>
    </source>
</reference>
<dbReference type="RefSeq" id="WP_259053997.1">
    <property type="nucleotide sequence ID" value="NZ_JANUCT010000003.1"/>
</dbReference>
<sequence length="369" mass="40921">MNDPQATQPIVVHSHRGWRCLRYGLLVLLAVPLLLLLLVAVGVIKHVHERGFFAPVWGPDAAVYFVERETRGWVFDLDGSLLGLGSDAAAHWSWVVADAVSVRRLQPLGQQLTTLRRWDDTPVAGRLLRTSPQAVFGVLLATLKTHGGLSFSVNISVPAADAGFDLQRQRALFTGRGDNVIRQQRELLAVPGAGFYPAAIISTRDNRDYSVLLSNDVFATLYPDGLDSKLLQQLSRREHIETQQNVLARRERLIETYQDDGLSIEAARQRADRILADDGYRIMEPQLIAMPVSEPAADERVFRIDRSTFAAGHFADIAAAIARPGQPATKQAQPYAGLGAAALNDWLAADEVSWVVTVEDRYYRLLLHY</sequence>
<gene>
    <name evidence="2" type="ORF">J2T55_000465</name>
</gene>
<name>A0AAE3HJV8_9GAMM</name>